<keyword evidence="3" id="KW-1185">Reference proteome</keyword>
<dbReference type="EnsemblPlants" id="Ma06_t37380.1">
    <property type="protein sequence ID" value="Ma06_p37380.1"/>
    <property type="gene ID" value="Ma06_g37380"/>
</dbReference>
<accession>A0A804JPR4</accession>
<dbReference type="AlphaFoldDB" id="A0A804JPR4"/>
<evidence type="ECO:0000313" key="2">
    <source>
        <dbReference type="EnsemblPlants" id="Ma06_p37380.1"/>
    </source>
</evidence>
<dbReference type="Gramene" id="Ma06_t37380.1">
    <property type="protein sequence ID" value="Ma06_p37380.1"/>
    <property type="gene ID" value="Ma06_g37380"/>
</dbReference>
<dbReference type="EMBL" id="HG996471">
    <property type="protein sequence ID" value="CAG1848558.1"/>
    <property type="molecule type" value="Genomic_DNA"/>
</dbReference>
<reference evidence="2" key="2">
    <citation type="submission" date="2021-05" db="UniProtKB">
        <authorList>
            <consortium name="EnsemblPlants"/>
        </authorList>
    </citation>
    <scope>IDENTIFICATION</scope>
    <source>
        <strain evidence="2">subsp. malaccensis</strain>
    </source>
</reference>
<proteinExistence type="predicted"/>
<dbReference type="InParanoid" id="A0A804JPR4"/>
<protein>
    <submittedName>
        <fullName evidence="1">(wild Malaysian banana) hypothetical protein</fullName>
    </submittedName>
</protein>
<evidence type="ECO:0000313" key="3">
    <source>
        <dbReference type="Proteomes" id="UP000012960"/>
    </source>
</evidence>
<reference evidence="1" key="1">
    <citation type="submission" date="2021-03" db="EMBL/GenBank/DDBJ databases">
        <authorList>
            <consortium name="Genoscope - CEA"/>
            <person name="William W."/>
        </authorList>
    </citation>
    <scope>NUCLEOTIDE SEQUENCE</scope>
    <source>
        <strain evidence="1">Doubled-haploid Pahang</strain>
    </source>
</reference>
<organism evidence="2 3">
    <name type="scientific">Musa acuminata subsp. malaccensis</name>
    <name type="common">Wild banana</name>
    <name type="synonym">Musa malaccensis</name>
    <dbReference type="NCBI Taxonomy" id="214687"/>
    <lineage>
        <taxon>Eukaryota</taxon>
        <taxon>Viridiplantae</taxon>
        <taxon>Streptophyta</taxon>
        <taxon>Embryophyta</taxon>
        <taxon>Tracheophyta</taxon>
        <taxon>Spermatophyta</taxon>
        <taxon>Magnoliopsida</taxon>
        <taxon>Liliopsida</taxon>
        <taxon>Zingiberales</taxon>
        <taxon>Musaceae</taxon>
        <taxon>Musa</taxon>
    </lineage>
</organism>
<sequence>MQELLASNNERSWCRCTVLLMVKYVASPLNCRLSVKFSVSDRY</sequence>
<name>A0A804JPR4_MUSAM</name>
<evidence type="ECO:0000313" key="1">
    <source>
        <dbReference type="EMBL" id="CAG1848558.1"/>
    </source>
</evidence>
<dbReference type="Proteomes" id="UP000012960">
    <property type="component" value="Unplaced"/>
</dbReference>
<gene>
    <name evidence="1" type="ORF">GSMUA_183530.1</name>
</gene>